<evidence type="ECO:0008006" key="4">
    <source>
        <dbReference type="Google" id="ProtNLM"/>
    </source>
</evidence>
<feature type="chain" id="PRO_5003401231" description="DUF4249 domain-containing protein" evidence="1">
    <location>
        <begin position="28"/>
        <end position="308"/>
    </location>
</feature>
<keyword evidence="3" id="KW-1185">Reference proteome</keyword>
<evidence type="ECO:0000313" key="3">
    <source>
        <dbReference type="Proteomes" id="UP000001635"/>
    </source>
</evidence>
<name>G0J021_CYCMS</name>
<evidence type="ECO:0000313" key="2">
    <source>
        <dbReference type="EMBL" id="AEL27282.1"/>
    </source>
</evidence>
<dbReference type="STRING" id="880070.Cycma_3562"/>
<reference evidence="3" key="1">
    <citation type="submission" date="2011-07" db="EMBL/GenBank/DDBJ databases">
        <title>The complete genome of Cyclobacterium marinum DSM 745.</title>
        <authorList>
            <person name="Lucas S."/>
            <person name="Han J."/>
            <person name="Lapidus A."/>
            <person name="Bruce D."/>
            <person name="Goodwin L."/>
            <person name="Pitluck S."/>
            <person name="Peters L."/>
            <person name="Kyrpides N."/>
            <person name="Mavromatis K."/>
            <person name="Ivanova N."/>
            <person name="Ovchinnikova G."/>
            <person name="Chertkov O."/>
            <person name="Detter J.C."/>
            <person name="Tapia R."/>
            <person name="Han C."/>
            <person name="Land M."/>
            <person name="Hauser L."/>
            <person name="Markowitz V."/>
            <person name="Cheng J.-F."/>
            <person name="Hugenholtz P."/>
            <person name="Woyke T."/>
            <person name="Wu D."/>
            <person name="Tindall B."/>
            <person name="Schuetze A."/>
            <person name="Brambilla E."/>
            <person name="Klenk H.-P."/>
            <person name="Eisen J.A."/>
        </authorList>
    </citation>
    <scope>NUCLEOTIDE SEQUENCE [LARGE SCALE GENOMIC DNA]</scope>
    <source>
        <strain evidence="3">ATCC 25205 / DSM 745 / LMG 13164 / NCIMB 1802</strain>
    </source>
</reference>
<dbReference type="HOGENOM" id="CLU_902440_0_0_10"/>
<protein>
    <recommendedName>
        <fullName evidence="4">DUF4249 domain-containing protein</fullName>
    </recommendedName>
</protein>
<dbReference type="EMBL" id="CP002955">
    <property type="protein sequence ID" value="AEL27282.1"/>
    <property type="molecule type" value="Genomic_DNA"/>
</dbReference>
<sequence>MNTLLSFRRVFLFVFVAAGLFISSCETTVDIDIPFEKPQVTLNATFLHNAFPKVRLTYSRHILDTNWEFEPIKTAEVKLITGNETYFLNYNEESGEYSNLQYLVSEDTEYTIEVDLEGYEKVQATEMVPIYVSIQDLVYNGKGQQDAWTSGDDFSLIFNDPVGEHYYEISAYYVRREHYINEYGEEVYYEDNRTIYLEPKNPSYETDFFLDGGIIIDDKLFEGKQAKIDLFTSGNFMELEDRGEIYFVLKNISKSYYDFQSTYGLQDWNDGDPFAQPVQVFSNIENGIGIFMTGNIASEKIETGSGQN</sequence>
<dbReference type="Proteomes" id="UP000001635">
    <property type="component" value="Chromosome"/>
</dbReference>
<dbReference type="KEGG" id="cmr:Cycma_3562"/>
<proteinExistence type="predicted"/>
<dbReference type="RefSeq" id="WP_014021569.1">
    <property type="nucleotide sequence ID" value="NC_015914.1"/>
</dbReference>
<feature type="signal peptide" evidence="1">
    <location>
        <begin position="1"/>
        <end position="27"/>
    </location>
</feature>
<dbReference type="AlphaFoldDB" id="G0J021"/>
<organism evidence="2 3">
    <name type="scientific">Cyclobacterium marinum (strain ATCC 25205 / DSM 745 / LMG 13164 / NCIMB 1802)</name>
    <name type="common">Flectobacillus marinus</name>
    <dbReference type="NCBI Taxonomy" id="880070"/>
    <lineage>
        <taxon>Bacteria</taxon>
        <taxon>Pseudomonadati</taxon>
        <taxon>Bacteroidota</taxon>
        <taxon>Cytophagia</taxon>
        <taxon>Cytophagales</taxon>
        <taxon>Cyclobacteriaceae</taxon>
        <taxon>Cyclobacterium</taxon>
    </lineage>
</organism>
<keyword evidence="1" id="KW-0732">Signal</keyword>
<evidence type="ECO:0000256" key="1">
    <source>
        <dbReference type="SAM" id="SignalP"/>
    </source>
</evidence>
<accession>G0J021</accession>
<gene>
    <name evidence="2" type="ordered locus">Cycma_3562</name>
</gene>
<dbReference type="OrthoDB" id="1115009at2"/>